<sequence length="42" mass="4962">MVFLTLEFVLILLLEIGKIGLKQRIEVLFFGNWVVNIDNWVQ</sequence>
<name>A0A543G8D2_9FLAO</name>
<dbReference type="EMBL" id="VFPJ01000001">
    <property type="protein sequence ID" value="TQM42340.1"/>
    <property type="molecule type" value="Genomic_DNA"/>
</dbReference>
<evidence type="ECO:0000313" key="1">
    <source>
        <dbReference type="EMBL" id="TQM42340.1"/>
    </source>
</evidence>
<comment type="caution">
    <text evidence="1">The sequence shown here is derived from an EMBL/GenBank/DDBJ whole genome shotgun (WGS) entry which is preliminary data.</text>
</comment>
<organism evidence="1 2">
    <name type="scientific">Flavobacterium branchiophilum</name>
    <dbReference type="NCBI Taxonomy" id="55197"/>
    <lineage>
        <taxon>Bacteria</taxon>
        <taxon>Pseudomonadati</taxon>
        <taxon>Bacteroidota</taxon>
        <taxon>Flavobacteriia</taxon>
        <taxon>Flavobacteriales</taxon>
        <taxon>Flavobacteriaceae</taxon>
        <taxon>Flavobacterium</taxon>
    </lineage>
</organism>
<reference evidence="1 2" key="1">
    <citation type="submission" date="2019-06" db="EMBL/GenBank/DDBJ databases">
        <title>Genomic Encyclopedia of Archaeal and Bacterial Type Strains, Phase II (KMG-II): from individual species to whole genera.</title>
        <authorList>
            <person name="Goeker M."/>
        </authorList>
    </citation>
    <scope>NUCLEOTIDE SEQUENCE [LARGE SCALE GENOMIC DNA]</scope>
    <source>
        <strain evidence="1 2">DSM 24789</strain>
    </source>
</reference>
<dbReference type="Proteomes" id="UP000320773">
    <property type="component" value="Unassembled WGS sequence"/>
</dbReference>
<protein>
    <submittedName>
        <fullName evidence="1">Uncharacterized protein</fullName>
    </submittedName>
</protein>
<evidence type="ECO:0000313" key="2">
    <source>
        <dbReference type="Proteomes" id="UP000320773"/>
    </source>
</evidence>
<dbReference type="AlphaFoldDB" id="A0A543G8D2"/>
<gene>
    <name evidence="1" type="ORF">BC670_3393</name>
</gene>
<accession>A0A543G8D2</accession>
<proteinExistence type="predicted"/>